<sequence length="279" mass="31413">MLVGDLFLIVLASSAAVLNAILIVCNHRRGDGRWASDGILIAMGAAFDLQLGVYVAVASLVRVVSGELVYDGSIWCKVNFIVERTLAVTCLNLVMLLALMRYLVIVRRYKSLPLLWFSISSGTFLLIFLITLLRSKSTKLYVYPSGLYCYPMTSKRVFIKDVFSNTFTLLCVPHLFIIPSCYLSIANHYKRLISNIYECGFATHVHRQIHGICILSAAYWVAFAPHIALVFLVRVFETLPSPGLDMLIYYLKTSSLIINALFPLLFHEEINGKLWELCT</sequence>
<keyword evidence="2" id="KW-1185">Reference proteome</keyword>
<reference evidence="1" key="1">
    <citation type="submission" date="2022-04" db="EMBL/GenBank/DDBJ databases">
        <title>Genome of the entomopathogenic fungus Entomophthora muscae.</title>
        <authorList>
            <person name="Elya C."/>
            <person name="Lovett B.R."/>
            <person name="Lee E."/>
            <person name="Macias A.M."/>
            <person name="Hajek A.E."/>
            <person name="De Bivort B.L."/>
            <person name="Kasson M.T."/>
            <person name="De Fine Licht H.H."/>
            <person name="Stajich J.E."/>
        </authorList>
    </citation>
    <scope>NUCLEOTIDE SEQUENCE</scope>
    <source>
        <strain evidence="1">Berkeley</strain>
    </source>
</reference>
<gene>
    <name evidence="1" type="ORF">DSO57_1002216</name>
</gene>
<organism evidence="1 2">
    <name type="scientific">Entomophthora muscae</name>
    <dbReference type="NCBI Taxonomy" id="34485"/>
    <lineage>
        <taxon>Eukaryota</taxon>
        <taxon>Fungi</taxon>
        <taxon>Fungi incertae sedis</taxon>
        <taxon>Zoopagomycota</taxon>
        <taxon>Entomophthoromycotina</taxon>
        <taxon>Entomophthoromycetes</taxon>
        <taxon>Entomophthorales</taxon>
        <taxon>Entomophthoraceae</taxon>
        <taxon>Entomophthora</taxon>
    </lineage>
</organism>
<accession>A0ACC2U726</accession>
<proteinExistence type="predicted"/>
<comment type="caution">
    <text evidence="1">The sequence shown here is derived from an EMBL/GenBank/DDBJ whole genome shotgun (WGS) entry which is preliminary data.</text>
</comment>
<evidence type="ECO:0000313" key="2">
    <source>
        <dbReference type="Proteomes" id="UP001165960"/>
    </source>
</evidence>
<name>A0ACC2U726_9FUNG</name>
<protein>
    <submittedName>
        <fullName evidence="1">Uncharacterized protein</fullName>
    </submittedName>
</protein>
<dbReference type="EMBL" id="QTSX02001425">
    <property type="protein sequence ID" value="KAJ9082699.1"/>
    <property type="molecule type" value="Genomic_DNA"/>
</dbReference>
<evidence type="ECO:0000313" key="1">
    <source>
        <dbReference type="EMBL" id="KAJ9082699.1"/>
    </source>
</evidence>
<dbReference type="Proteomes" id="UP001165960">
    <property type="component" value="Unassembled WGS sequence"/>
</dbReference>